<sequence>MEEVDGGATSDVGSLVPTRSHSHASPSPSSPTTIPLDGVATENLGSGPNDNVSEQINNNHPHPPAERSKPKSKVAVAATRTTPPPPPPPPPAPITVRLNIALGGPSNYSVNILQLTKDTGQRHPTPPPIRRDSVSSSGDEDEDEDESAVKVTETSTNNPPTKVRRRKKRVDPDNEYYDLNDPFIDDSDLGVDAPTHFAQTKQKGFYVNSGDVTLVLDSTSSALKKPKKKRHLPGFAPAGASASLPFNKDSVATSAPSMSTVDQGPTNQNKSSGSGRTSPMLFGDGTRDSPIALVDDNDHTNQEQGRSPVKRMKMENGEGLHVPLDRPIASDTIQPADSHSMDSKKRKRSSVSDVHVFSPALEKEFRTLQEAIGKEDFTVKSKFPTALRAPLADVALKAVELDEYDDNFFRYLPEIFPYNNFTMKKLVKRLIYDRHQQIINKRMDALLEQLRDLVIAGFNAAQQAHRDDVARWGKQEKKRAARAAEMEGEGGVMGETLTVAVEEAASGTQATKKERDAAPPAQKYRWTDAIKGLVWQLVNLNNELVSMANVIAEYEPDNHQHIVAIFPEGWMTTSAISREMSNMKKKVQLAEQAEQEEEASE</sequence>
<evidence type="ECO:0008006" key="7">
    <source>
        <dbReference type="Google" id="ProtNLM"/>
    </source>
</evidence>
<dbReference type="OrthoDB" id="5576775at2759"/>
<feature type="compositionally biased region" description="Polar residues" evidence="2">
    <location>
        <begin position="43"/>
        <end position="60"/>
    </location>
</feature>
<keyword evidence="1" id="KW-0597">Phosphoprotein</keyword>
<feature type="domain" description="Ubinuclein middle" evidence="4">
    <location>
        <begin position="357"/>
        <end position="578"/>
    </location>
</feature>
<evidence type="ECO:0000313" key="5">
    <source>
        <dbReference type="EMBL" id="KAF9513539.1"/>
    </source>
</evidence>
<feature type="domain" description="Hpc2-related" evidence="3">
    <location>
        <begin position="164"/>
        <end position="212"/>
    </location>
</feature>
<protein>
    <recommendedName>
        <fullName evidence="7">Ubinuclein middle domain-containing protein</fullName>
    </recommendedName>
</protein>
<organism evidence="5 6">
    <name type="scientific">Hydnum rufescens UP504</name>
    <dbReference type="NCBI Taxonomy" id="1448309"/>
    <lineage>
        <taxon>Eukaryota</taxon>
        <taxon>Fungi</taxon>
        <taxon>Dikarya</taxon>
        <taxon>Basidiomycota</taxon>
        <taxon>Agaricomycotina</taxon>
        <taxon>Agaricomycetes</taxon>
        <taxon>Cantharellales</taxon>
        <taxon>Hydnaceae</taxon>
        <taxon>Hydnum</taxon>
    </lineage>
</organism>
<dbReference type="InterPro" id="IPR026947">
    <property type="entry name" value="UBN_middle_dom"/>
</dbReference>
<accession>A0A9P6AXC7</accession>
<dbReference type="Pfam" id="PF08729">
    <property type="entry name" value="HUN"/>
    <property type="match status" value="1"/>
</dbReference>
<dbReference type="InterPro" id="IPR014840">
    <property type="entry name" value="HRD"/>
</dbReference>
<evidence type="ECO:0000256" key="2">
    <source>
        <dbReference type="SAM" id="MobiDB-lite"/>
    </source>
</evidence>
<feature type="region of interest" description="Disordered" evidence="2">
    <location>
        <begin position="222"/>
        <end position="352"/>
    </location>
</feature>
<dbReference type="AlphaFoldDB" id="A0A9P6AXC7"/>
<proteinExistence type="predicted"/>
<reference evidence="5" key="1">
    <citation type="journal article" date="2020" name="Nat. Commun.">
        <title>Large-scale genome sequencing of mycorrhizal fungi provides insights into the early evolution of symbiotic traits.</title>
        <authorList>
            <person name="Miyauchi S."/>
            <person name="Kiss E."/>
            <person name="Kuo A."/>
            <person name="Drula E."/>
            <person name="Kohler A."/>
            <person name="Sanchez-Garcia M."/>
            <person name="Morin E."/>
            <person name="Andreopoulos B."/>
            <person name="Barry K.W."/>
            <person name="Bonito G."/>
            <person name="Buee M."/>
            <person name="Carver A."/>
            <person name="Chen C."/>
            <person name="Cichocki N."/>
            <person name="Clum A."/>
            <person name="Culley D."/>
            <person name="Crous P.W."/>
            <person name="Fauchery L."/>
            <person name="Girlanda M."/>
            <person name="Hayes R.D."/>
            <person name="Keri Z."/>
            <person name="LaButti K."/>
            <person name="Lipzen A."/>
            <person name="Lombard V."/>
            <person name="Magnuson J."/>
            <person name="Maillard F."/>
            <person name="Murat C."/>
            <person name="Nolan M."/>
            <person name="Ohm R.A."/>
            <person name="Pangilinan J."/>
            <person name="Pereira M.F."/>
            <person name="Perotto S."/>
            <person name="Peter M."/>
            <person name="Pfister S."/>
            <person name="Riley R."/>
            <person name="Sitrit Y."/>
            <person name="Stielow J.B."/>
            <person name="Szollosi G."/>
            <person name="Zifcakova L."/>
            <person name="Stursova M."/>
            <person name="Spatafora J.W."/>
            <person name="Tedersoo L."/>
            <person name="Vaario L.M."/>
            <person name="Yamada A."/>
            <person name="Yan M."/>
            <person name="Wang P."/>
            <person name="Xu J."/>
            <person name="Bruns T."/>
            <person name="Baldrian P."/>
            <person name="Vilgalys R."/>
            <person name="Dunand C."/>
            <person name="Henrissat B."/>
            <person name="Grigoriev I.V."/>
            <person name="Hibbett D."/>
            <person name="Nagy L.G."/>
            <person name="Martin F.M."/>
        </authorList>
    </citation>
    <scope>NUCLEOTIDE SEQUENCE</scope>
    <source>
        <strain evidence="5">UP504</strain>
    </source>
</reference>
<feature type="compositionally biased region" description="Acidic residues" evidence="2">
    <location>
        <begin position="173"/>
        <end position="185"/>
    </location>
</feature>
<dbReference type="EMBL" id="MU128971">
    <property type="protein sequence ID" value="KAF9513539.1"/>
    <property type="molecule type" value="Genomic_DNA"/>
</dbReference>
<evidence type="ECO:0000259" key="4">
    <source>
        <dbReference type="Pfam" id="PF14075"/>
    </source>
</evidence>
<dbReference type="Pfam" id="PF14075">
    <property type="entry name" value="UBN_AB"/>
    <property type="match status" value="1"/>
</dbReference>
<evidence type="ECO:0000259" key="3">
    <source>
        <dbReference type="Pfam" id="PF08729"/>
    </source>
</evidence>
<gene>
    <name evidence="5" type="ORF">BS47DRAFT_1393255</name>
</gene>
<name>A0A9P6AXC7_9AGAM</name>
<feature type="compositionally biased region" description="Pro residues" evidence="2">
    <location>
        <begin position="82"/>
        <end position="93"/>
    </location>
</feature>
<dbReference type="Proteomes" id="UP000886523">
    <property type="component" value="Unassembled WGS sequence"/>
</dbReference>
<feature type="region of interest" description="Disordered" evidence="2">
    <location>
        <begin position="111"/>
        <end position="185"/>
    </location>
</feature>
<evidence type="ECO:0000313" key="6">
    <source>
        <dbReference type="Proteomes" id="UP000886523"/>
    </source>
</evidence>
<feature type="compositionally biased region" description="Low complexity" evidence="2">
    <location>
        <begin position="17"/>
        <end position="35"/>
    </location>
</feature>
<evidence type="ECO:0000256" key="1">
    <source>
        <dbReference type="ARBA" id="ARBA00022553"/>
    </source>
</evidence>
<keyword evidence="6" id="KW-1185">Reference proteome</keyword>
<feature type="region of interest" description="Disordered" evidence="2">
    <location>
        <begin position="1"/>
        <end position="97"/>
    </location>
</feature>
<feature type="compositionally biased region" description="Polar residues" evidence="2">
    <location>
        <begin position="250"/>
        <end position="277"/>
    </location>
</feature>
<comment type="caution">
    <text evidence="5">The sequence shown here is derived from an EMBL/GenBank/DDBJ whole genome shotgun (WGS) entry which is preliminary data.</text>
</comment>